<keyword evidence="6" id="KW-0966">Cell projection</keyword>
<dbReference type="STRING" id="84029.CROST_16440"/>
<sequence>MSSTSGTSSSYNSPMRITGLASGLDVDSIVSKLMQAYEVKRDTMKQDETYLEWKRDAYRTVTTSSATLSSTYFDQLNQDTYMLTPNAYADYTGVSDDNTNTTADTSKDTGVSASGHEGAAEGKYTVVVNRVGTVAKNATTLTGKTVTDSNGKTYNLGASGSAIAANGGKDTLTVVFNGKTQDFKLGNMSVNDTLKSVASYFNLNITSSNLDGQYHISANNSTGGKIFQTGTTGKITPGAAVDTSAPADVVVGVGGVTGGTGSLGAVDYSAGQNFFTNIFGAGSVNSAASVTATNANSVSTTLNNVTGISMVDGVNANVTIIEPNGSKGTVETMNNDFMMDGVEYDVSKIQLSQSGSTYTPHIANIQMTLNVDKIYKKVTDFIDKYNTYVQQINDKINETKTYSYKPLTDAQKKAMTTDEITKWETQAKQGIVANDSYLGNMITDLRKAFYTPVDGSGFTLTDLGIHSSSGVGDAVNKAGQMQYKPDELKTAIKKYGSSIYNLFAQKSTDEPSYIKNNDINQSSQQIAATMARREKRYSQEGIFQRINDVLKDYTRVSDVPPGTLVQLAGSATGTDTTSTLTKQIKDKLQAITDYNDTLAEKQEEYYKQYSQLETYLAQAQSQQQSLQSQLSKL</sequence>
<comment type="function">
    <text evidence="5">Required for morphogenesis and for the elongation of the flagellar filament by facilitating polymerization of the flagellin monomers at the tip of growing filament. Forms a capping structure, which prevents flagellin subunits (transported through the central channel of the flagellum) from leaking out without polymerization at the distal end.</text>
</comment>
<evidence type="ECO:0000313" key="7">
    <source>
        <dbReference type="Proteomes" id="UP000190951"/>
    </source>
</evidence>
<evidence type="ECO:0000256" key="4">
    <source>
        <dbReference type="ARBA" id="ARBA00023143"/>
    </source>
</evidence>
<dbReference type="PANTHER" id="PTHR30288:SF0">
    <property type="entry name" value="FLAGELLAR HOOK-ASSOCIATED PROTEIN 2"/>
    <property type="match status" value="1"/>
</dbReference>
<dbReference type="Pfam" id="PF07195">
    <property type="entry name" value="FliD_C"/>
    <property type="match status" value="1"/>
</dbReference>
<comment type="subunit">
    <text evidence="2 5">Homopentamer.</text>
</comment>
<keyword evidence="5" id="KW-0964">Secreted</keyword>
<name>A0A1S8M853_9CLOT</name>
<dbReference type="EMBL" id="CP096983">
    <property type="protein sequence ID" value="URZ11308.1"/>
    <property type="molecule type" value="Genomic_DNA"/>
</dbReference>
<comment type="similarity">
    <text evidence="1 5">Belongs to the FliD family.</text>
</comment>
<dbReference type="InterPro" id="IPR040026">
    <property type="entry name" value="FliD"/>
</dbReference>
<keyword evidence="6" id="KW-0969">Cilium</keyword>
<keyword evidence="4 5" id="KW-0975">Bacterial flagellum</keyword>
<evidence type="ECO:0000313" key="6">
    <source>
        <dbReference type="EMBL" id="URZ11308.1"/>
    </source>
</evidence>
<accession>A0A1S8M853</accession>
<reference evidence="6 7" key="1">
    <citation type="submission" date="2022-04" db="EMBL/GenBank/DDBJ databases">
        <title>Genome sequence of C. roseum typestrain.</title>
        <authorList>
            <person name="Poehlein A."/>
            <person name="Schoch T."/>
            <person name="Duerre P."/>
            <person name="Daniel R."/>
        </authorList>
    </citation>
    <scope>NUCLEOTIDE SEQUENCE [LARGE SCALE GENOMIC DNA]</scope>
    <source>
        <strain evidence="6 7">DSM 7320</strain>
    </source>
</reference>
<evidence type="ECO:0000256" key="2">
    <source>
        <dbReference type="ARBA" id="ARBA00011255"/>
    </source>
</evidence>
<dbReference type="KEGG" id="crw:CROST_020250"/>
<keyword evidence="7" id="KW-1185">Reference proteome</keyword>
<dbReference type="RefSeq" id="WP_077834040.1">
    <property type="nucleotide sequence ID" value="NZ_CP096983.1"/>
</dbReference>
<keyword evidence="6" id="KW-0282">Flagellum</keyword>
<evidence type="ECO:0000256" key="3">
    <source>
        <dbReference type="ARBA" id="ARBA00023054"/>
    </source>
</evidence>
<gene>
    <name evidence="6" type="primary">fliD</name>
    <name evidence="6" type="ORF">CROST_020250</name>
</gene>
<proteinExistence type="inferred from homology"/>
<dbReference type="AlphaFoldDB" id="A0A1S8M853"/>
<dbReference type="InterPro" id="IPR003481">
    <property type="entry name" value="FliD_N"/>
</dbReference>
<evidence type="ECO:0000256" key="5">
    <source>
        <dbReference type="RuleBase" id="RU362066"/>
    </source>
</evidence>
<dbReference type="Proteomes" id="UP000190951">
    <property type="component" value="Chromosome"/>
</dbReference>
<dbReference type="PANTHER" id="PTHR30288">
    <property type="entry name" value="FLAGELLAR CAP/ASSEMBLY PROTEIN FLID"/>
    <property type="match status" value="1"/>
</dbReference>
<feature type="coiled-coil region" evidence="5">
    <location>
        <begin position="584"/>
        <end position="629"/>
    </location>
</feature>
<dbReference type="GO" id="GO:0005576">
    <property type="term" value="C:extracellular region"/>
    <property type="evidence" value="ECO:0007669"/>
    <property type="project" value="UniProtKB-SubCell"/>
</dbReference>
<protein>
    <recommendedName>
        <fullName evidence="5">Flagellar hook-associated protein 2</fullName>
        <shortName evidence="5">HAP2</shortName>
    </recommendedName>
    <alternativeName>
        <fullName evidence="5">Flagellar cap protein</fullName>
    </alternativeName>
</protein>
<dbReference type="GO" id="GO:0071973">
    <property type="term" value="P:bacterial-type flagellum-dependent cell motility"/>
    <property type="evidence" value="ECO:0007669"/>
    <property type="project" value="TreeGrafter"/>
</dbReference>
<dbReference type="GO" id="GO:0009424">
    <property type="term" value="C:bacterial-type flagellum hook"/>
    <property type="evidence" value="ECO:0007669"/>
    <property type="project" value="UniProtKB-UniRule"/>
</dbReference>
<dbReference type="InterPro" id="IPR010809">
    <property type="entry name" value="FliD_C"/>
</dbReference>
<keyword evidence="3 5" id="KW-0175">Coiled coil</keyword>
<dbReference type="Pfam" id="PF02465">
    <property type="entry name" value="FliD_N"/>
    <property type="match status" value="1"/>
</dbReference>
<dbReference type="GO" id="GO:0007155">
    <property type="term" value="P:cell adhesion"/>
    <property type="evidence" value="ECO:0007669"/>
    <property type="project" value="InterPro"/>
</dbReference>
<organism evidence="6 7">
    <name type="scientific">Clostridium felsineum</name>
    <dbReference type="NCBI Taxonomy" id="36839"/>
    <lineage>
        <taxon>Bacteria</taxon>
        <taxon>Bacillati</taxon>
        <taxon>Bacillota</taxon>
        <taxon>Clostridia</taxon>
        <taxon>Eubacteriales</taxon>
        <taxon>Clostridiaceae</taxon>
        <taxon>Clostridium</taxon>
    </lineage>
</organism>
<evidence type="ECO:0000256" key="1">
    <source>
        <dbReference type="ARBA" id="ARBA00009764"/>
    </source>
</evidence>
<comment type="subcellular location">
    <subcellularLocation>
        <location evidence="5">Secreted</location>
    </subcellularLocation>
    <subcellularLocation>
        <location evidence="5">Bacterial flagellum</location>
    </subcellularLocation>
</comment>
<dbReference type="GO" id="GO:0009421">
    <property type="term" value="C:bacterial-type flagellum filament cap"/>
    <property type="evidence" value="ECO:0007669"/>
    <property type="project" value="InterPro"/>
</dbReference>